<dbReference type="AlphaFoldDB" id="A0A7K6AKM7"/>
<keyword evidence="3" id="KW-1185">Reference proteome</keyword>
<dbReference type="Gene3D" id="2.60.120.920">
    <property type="match status" value="1"/>
</dbReference>
<dbReference type="PRINTS" id="PR01407">
    <property type="entry name" value="BUTYPHLNCDUF"/>
</dbReference>
<name>A0A7K6AKM7_UPUEP</name>
<dbReference type="InterPro" id="IPR013320">
    <property type="entry name" value="ConA-like_dom_sf"/>
</dbReference>
<reference evidence="2 3" key="1">
    <citation type="submission" date="2019-09" db="EMBL/GenBank/DDBJ databases">
        <title>Bird 10,000 Genomes (B10K) Project - Family phase.</title>
        <authorList>
            <person name="Zhang G."/>
        </authorList>
    </citation>
    <scope>NUCLEOTIDE SEQUENCE [LARGE SCALE GENOMIC DNA]</scope>
    <source>
        <strain evidence="2">B10K-DU-012-37</strain>
    </source>
</reference>
<proteinExistence type="predicted"/>
<dbReference type="InterPro" id="IPR003879">
    <property type="entry name" value="Butyrophylin_SPRY"/>
</dbReference>
<feature type="non-terminal residue" evidence="2">
    <location>
        <position position="147"/>
    </location>
</feature>
<dbReference type="InterPro" id="IPR006574">
    <property type="entry name" value="PRY"/>
</dbReference>
<dbReference type="InterPro" id="IPR003877">
    <property type="entry name" value="SPRY_dom"/>
</dbReference>
<protein>
    <submittedName>
        <fullName evidence="2">ERMAP protein</fullName>
    </submittedName>
</protein>
<dbReference type="EMBL" id="VZRI01002072">
    <property type="protein sequence ID" value="NWU90117.1"/>
    <property type="molecule type" value="Genomic_DNA"/>
</dbReference>
<evidence type="ECO:0000259" key="1">
    <source>
        <dbReference type="PROSITE" id="PS50188"/>
    </source>
</evidence>
<sequence>VTLDPDTAHCLLVLSPDRRSVSFGNIQLNLPETPQRFEKQSSVLGSQRFMEGRHCWEVEVKMKMSGLSRWAVGVAKESVKRKEFVGLDPQNGVWALRSYQGKLEALTVSHNNFSCSFIPRRIWVCLNYPHGWVTFMDGDTGAEIFTF</sequence>
<dbReference type="PANTHER" id="PTHR24103">
    <property type="entry name" value="E3 UBIQUITIN-PROTEIN LIGASE TRIM"/>
    <property type="match status" value="1"/>
</dbReference>
<comment type="caution">
    <text evidence="2">The sequence shown here is derived from an EMBL/GenBank/DDBJ whole genome shotgun (WGS) entry which is preliminary data.</text>
</comment>
<dbReference type="InterPro" id="IPR043136">
    <property type="entry name" value="B30.2/SPRY_sf"/>
</dbReference>
<dbReference type="Pfam" id="PF00622">
    <property type="entry name" value="SPRY"/>
    <property type="match status" value="1"/>
</dbReference>
<feature type="non-terminal residue" evidence="2">
    <location>
        <position position="1"/>
    </location>
</feature>
<gene>
    <name evidence="2" type="primary">Ermap</name>
    <name evidence="2" type="ORF">UPUEPO_R11353</name>
</gene>
<dbReference type="InterPro" id="IPR050143">
    <property type="entry name" value="TRIM/RBCC"/>
</dbReference>
<dbReference type="InterPro" id="IPR001870">
    <property type="entry name" value="B30.2/SPRY"/>
</dbReference>
<evidence type="ECO:0000313" key="2">
    <source>
        <dbReference type="EMBL" id="NWU90117.1"/>
    </source>
</evidence>
<dbReference type="Pfam" id="PF13765">
    <property type="entry name" value="PRY"/>
    <property type="match status" value="1"/>
</dbReference>
<dbReference type="SMART" id="SM00589">
    <property type="entry name" value="PRY"/>
    <property type="match status" value="1"/>
</dbReference>
<dbReference type="SUPFAM" id="SSF49899">
    <property type="entry name" value="Concanavalin A-like lectins/glucanases"/>
    <property type="match status" value="1"/>
</dbReference>
<dbReference type="PROSITE" id="PS50188">
    <property type="entry name" value="B302_SPRY"/>
    <property type="match status" value="1"/>
</dbReference>
<feature type="domain" description="B30.2/SPRY" evidence="1">
    <location>
        <begin position="1"/>
        <end position="147"/>
    </location>
</feature>
<organism evidence="2 3">
    <name type="scientific">Upupa epops</name>
    <name type="common">Eurasian hoopoe</name>
    <dbReference type="NCBI Taxonomy" id="57439"/>
    <lineage>
        <taxon>Eukaryota</taxon>
        <taxon>Metazoa</taxon>
        <taxon>Chordata</taxon>
        <taxon>Craniata</taxon>
        <taxon>Vertebrata</taxon>
        <taxon>Euteleostomi</taxon>
        <taxon>Archelosauria</taxon>
        <taxon>Archosauria</taxon>
        <taxon>Dinosauria</taxon>
        <taxon>Saurischia</taxon>
        <taxon>Theropoda</taxon>
        <taxon>Coelurosauria</taxon>
        <taxon>Aves</taxon>
        <taxon>Neognathae</taxon>
        <taxon>Neoaves</taxon>
        <taxon>Telluraves</taxon>
        <taxon>Coraciimorphae</taxon>
        <taxon>Bucerotiformes</taxon>
        <taxon>Upupidae</taxon>
        <taxon>Upupa</taxon>
    </lineage>
</organism>
<dbReference type="OrthoDB" id="9049620at2759"/>
<evidence type="ECO:0000313" key="3">
    <source>
        <dbReference type="Proteomes" id="UP000544127"/>
    </source>
</evidence>
<dbReference type="Proteomes" id="UP000544127">
    <property type="component" value="Unassembled WGS sequence"/>
</dbReference>
<accession>A0A7K6AKM7</accession>